<name>A0A3M0CWZ2_9EURY</name>
<dbReference type="InterPro" id="IPR045396">
    <property type="entry name" value="DUF6517"/>
</dbReference>
<dbReference type="KEGG" id="haer:DU502_05080"/>
<protein>
    <submittedName>
        <fullName evidence="2">Uncharacterized protein</fullName>
    </submittedName>
</protein>
<evidence type="ECO:0000313" key="2">
    <source>
        <dbReference type="EMBL" id="RMB08323.1"/>
    </source>
</evidence>
<dbReference type="EMBL" id="REFS01000010">
    <property type="protein sequence ID" value="RMB08323.1"/>
    <property type="molecule type" value="Genomic_DNA"/>
</dbReference>
<accession>A0A3M0CWZ2</accession>
<dbReference type="Proteomes" id="UP000282007">
    <property type="component" value="Chromosome"/>
</dbReference>
<evidence type="ECO:0000313" key="3">
    <source>
        <dbReference type="Proteomes" id="UP000277326"/>
    </source>
</evidence>
<keyword evidence="4" id="KW-1185">Reference proteome</keyword>
<sequence>MPDRHGPLRTPIGWFTERVNGGAISEGAVVAYGDDLGLEEVELPFLEGFGPVPGEQVSILAPAGIRGDGEVDPGDLLVLVPGSGSRSDEISVNEGSFYEGPVSSFFPYRTWLHQDTPFEPSERWWPKRYDSSSMYEGEGKVLLAVGDQEPAEVFSAADTGNNPFDTGNNPFNTGNNPFDTGNNPFLVGISGNRFVAITLGQPFVPAELFDAGQPAPLGGATFGMGVLSTPNASVAGESANPLVGVETKALLQREETRRMLRRAGVTDADEVEWISGPTAVSDIQGEIEITLLEEKTQLESFQGVVSGENGPWWVAVHVARVTVDDYVVAAGVQRAPLGTAKTAAKKGDTTLGPAREYMAQAVDRLVVK</sequence>
<reference evidence="2 3" key="1">
    <citation type="journal article" date="2015" name="Stand. Genomic Sci.">
        <title>Genomic Encyclopedia of Bacterial and Archaeal Type Strains, Phase III: the genomes of soil and plant-associated and newly described type strains.</title>
        <authorList>
            <person name="Whitman W.B."/>
            <person name="Woyke T."/>
            <person name="Klenk H.P."/>
            <person name="Zhou Y."/>
            <person name="Lilburn T.G."/>
            <person name="Beck B.J."/>
            <person name="De Vos P."/>
            <person name="Vandamme P."/>
            <person name="Eisen J.A."/>
            <person name="Garrity G."/>
            <person name="Hugenholtz P."/>
            <person name="Kyrpides N.C."/>
        </authorList>
    </citation>
    <scope>NUCLEOTIDE SEQUENCE [LARGE SCALE GENOMIC DNA]</scope>
    <source>
        <strain evidence="2 3">CGMCC 1.10124</strain>
    </source>
</reference>
<dbReference type="EMBL" id="CP034145">
    <property type="protein sequence ID" value="AZH24787.1"/>
    <property type="molecule type" value="Genomic_DNA"/>
</dbReference>
<evidence type="ECO:0000313" key="1">
    <source>
        <dbReference type="EMBL" id="AZH24787.1"/>
    </source>
</evidence>
<proteinExistence type="predicted"/>
<dbReference type="OrthoDB" id="291081at2157"/>
<evidence type="ECO:0000313" key="4">
    <source>
        <dbReference type="Proteomes" id="UP000282007"/>
    </source>
</evidence>
<dbReference type="Proteomes" id="UP000277326">
    <property type="component" value="Unassembled WGS sequence"/>
</dbReference>
<organism evidence="2 3">
    <name type="scientific">Haloplanus aerogenes</name>
    <dbReference type="NCBI Taxonomy" id="660522"/>
    <lineage>
        <taxon>Archaea</taxon>
        <taxon>Methanobacteriati</taxon>
        <taxon>Methanobacteriota</taxon>
        <taxon>Stenosarchaea group</taxon>
        <taxon>Halobacteria</taxon>
        <taxon>Halobacteriales</taxon>
        <taxon>Haloferacaceae</taxon>
        <taxon>Haloplanus</taxon>
    </lineage>
</organism>
<dbReference type="Pfam" id="PF20127">
    <property type="entry name" value="DUF6517"/>
    <property type="match status" value="1"/>
</dbReference>
<gene>
    <name evidence="2" type="ORF">ATH50_3538</name>
    <name evidence="1" type="ORF">DU502_05080</name>
</gene>
<dbReference type="RefSeq" id="WP_124897024.1">
    <property type="nucleotide sequence ID" value="NZ_CP034145.1"/>
</dbReference>
<dbReference type="AlphaFoldDB" id="A0A3M0CWZ2"/>
<dbReference type="GeneID" id="38470636"/>
<reference evidence="2" key="3">
    <citation type="submission" date="2018-10" db="EMBL/GenBank/DDBJ databases">
        <authorList>
            <person name="Whitman W."/>
            <person name="Huntemann M."/>
            <person name="Clum A."/>
            <person name="Pillay M."/>
            <person name="Palaniappan K."/>
            <person name="Varghese N."/>
            <person name="Mikhailova N."/>
            <person name="Stamatis D."/>
            <person name="Reddy T."/>
            <person name="Daum C."/>
            <person name="Shapiro N."/>
            <person name="Ivanova N."/>
            <person name="Kyrpides N."/>
            <person name="Woyke T."/>
        </authorList>
    </citation>
    <scope>NUCLEOTIDE SEQUENCE</scope>
    <source>
        <strain evidence="2">CGMCC 1.10124</strain>
    </source>
</reference>
<reference evidence="1 4" key="2">
    <citation type="submission" date="2018-07" db="EMBL/GenBank/DDBJ databases">
        <title>Genome sequences of Haloplanus aerogenes JCM 16430T.</title>
        <authorList>
            <person name="Kim Y.B."/>
            <person name="Roh S.W."/>
        </authorList>
    </citation>
    <scope>NUCLEOTIDE SEQUENCE [LARGE SCALE GENOMIC DNA]</scope>
    <source>
        <strain evidence="1 4">JCM 16430</strain>
    </source>
</reference>